<keyword evidence="1 4" id="KW-0479">Metal-binding</keyword>
<evidence type="ECO:0000259" key="5">
    <source>
        <dbReference type="SMART" id="SM00829"/>
    </source>
</evidence>
<dbReference type="InterPro" id="IPR036291">
    <property type="entry name" value="NAD(P)-bd_dom_sf"/>
</dbReference>
<comment type="cofactor">
    <cofactor evidence="4">
        <name>Zn(2+)</name>
        <dbReference type="ChEBI" id="CHEBI:29105"/>
    </cofactor>
</comment>
<dbReference type="PANTHER" id="PTHR43401:SF2">
    <property type="entry name" value="L-THREONINE 3-DEHYDROGENASE"/>
    <property type="match status" value="1"/>
</dbReference>
<dbReference type="PROSITE" id="PS00059">
    <property type="entry name" value="ADH_ZINC"/>
    <property type="match status" value="1"/>
</dbReference>
<comment type="caution">
    <text evidence="6">The sequence shown here is derived from an EMBL/GenBank/DDBJ whole genome shotgun (WGS) entry which is preliminary data.</text>
</comment>
<dbReference type="Gene3D" id="3.40.50.720">
    <property type="entry name" value="NAD(P)-binding Rossmann-like Domain"/>
    <property type="match status" value="1"/>
</dbReference>
<dbReference type="InterPro" id="IPR020843">
    <property type="entry name" value="ER"/>
</dbReference>
<evidence type="ECO:0000256" key="2">
    <source>
        <dbReference type="ARBA" id="ARBA00022833"/>
    </source>
</evidence>
<evidence type="ECO:0000313" key="6">
    <source>
        <dbReference type="EMBL" id="MCO6417123.1"/>
    </source>
</evidence>
<dbReference type="SUPFAM" id="SSF50129">
    <property type="entry name" value="GroES-like"/>
    <property type="match status" value="1"/>
</dbReference>
<keyword evidence="7" id="KW-1185">Reference proteome</keyword>
<name>A0ABT1D5C4_9PROT</name>
<keyword evidence="3" id="KW-0560">Oxidoreductase</keyword>
<comment type="similarity">
    <text evidence="4">Belongs to the zinc-containing alcohol dehydrogenase family.</text>
</comment>
<evidence type="ECO:0000256" key="3">
    <source>
        <dbReference type="ARBA" id="ARBA00023002"/>
    </source>
</evidence>
<protein>
    <submittedName>
        <fullName evidence="6">Alcohol dehydrogenase catalytic domain-containing protein</fullName>
    </submittedName>
</protein>
<sequence length="346" mass="36477">MLALRKTRPEFGLEFQEIPDAPPPGPAEVVVRVEAAGICGSDVHAYEWTAGYEFMVPHLPLTMGHEFAGTISRNGTGSGFAEGDRVAVIPFVFCGHCANCRSGETRNCLKRETIGLTRDGGFQAEVRIPSRCCVAIPPQLDMEVAALAEPLGVGAEAVLTAEVGLGDTVLVLGPGTIGQAIALFARLAGAARVIIAGRADAPRFEVLKALGFADLVDVAEGPLAEQVLALTGGRAVDVVLEATGVPATLNEGMAVLKKGGVIVAAGIHAEALTLPLTNFVRMRHQLRATHGAERRTWDRVLAHLGATPEAFRPMITHRLPLERGLEGFELARQRAASKVILSPSVA</sequence>
<feature type="domain" description="Enoyl reductase (ER)" evidence="5">
    <location>
        <begin position="12"/>
        <end position="341"/>
    </location>
</feature>
<keyword evidence="2 4" id="KW-0862">Zinc</keyword>
<dbReference type="InterPro" id="IPR013154">
    <property type="entry name" value="ADH-like_N"/>
</dbReference>
<dbReference type="InterPro" id="IPR050129">
    <property type="entry name" value="Zn_alcohol_dh"/>
</dbReference>
<dbReference type="InterPro" id="IPR013149">
    <property type="entry name" value="ADH-like_C"/>
</dbReference>
<dbReference type="InterPro" id="IPR002328">
    <property type="entry name" value="ADH_Zn_CS"/>
</dbReference>
<dbReference type="Gene3D" id="3.90.180.10">
    <property type="entry name" value="Medium-chain alcohol dehydrogenases, catalytic domain"/>
    <property type="match status" value="1"/>
</dbReference>
<accession>A0ABT1D5C4</accession>
<dbReference type="EMBL" id="JAFIRR010000082">
    <property type="protein sequence ID" value="MCO6417123.1"/>
    <property type="molecule type" value="Genomic_DNA"/>
</dbReference>
<dbReference type="Pfam" id="PF08240">
    <property type="entry name" value="ADH_N"/>
    <property type="match status" value="1"/>
</dbReference>
<dbReference type="Pfam" id="PF00107">
    <property type="entry name" value="ADH_zinc_N"/>
    <property type="match status" value="1"/>
</dbReference>
<organism evidence="6 7">
    <name type="scientific">Siccirubricoccus soli</name>
    <dbReference type="NCBI Taxonomy" id="2899147"/>
    <lineage>
        <taxon>Bacteria</taxon>
        <taxon>Pseudomonadati</taxon>
        <taxon>Pseudomonadota</taxon>
        <taxon>Alphaproteobacteria</taxon>
        <taxon>Acetobacterales</taxon>
        <taxon>Roseomonadaceae</taxon>
        <taxon>Siccirubricoccus</taxon>
    </lineage>
</organism>
<evidence type="ECO:0000313" key="7">
    <source>
        <dbReference type="Proteomes" id="UP001523392"/>
    </source>
</evidence>
<dbReference type="SUPFAM" id="SSF51735">
    <property type="entry name" value="NAD(P)-binding Rossmann-fold domains"/>
    <property type="match status" value="1"/>
</dbReference>
<dbReference type="SMART" id="SM00829">
    <property type="entry name" value="PKS_ER"/>
    <property type="match status" value="1"/>
</dbReference>
<dbReference type="Proteomes" id="UP001523392">
    <property type="component" value="Unassembled WGS sequence"/>
</dbReference>
<gene>
    <name evidence="6" type="ORF">JYK14_13260</name>
</gene>
<dbReference type="PANTHER" id="PTHR43401">
    <property type="entry name" value="L-THREONINE 3-DEHYDROGENASE"/>
    <property type="match status" value="1"/>
</dbReference>
<evidence type="ECO:0000256" key="4">
    <source>
        <dbReference type="RuleBase" id="RU361277"/>
    </source>
</evidence>
<proteinExistence type="inferred from homology"/>
<dbReference type="RefSeq" id="WP_252953753.1">
    <property type="nucleotide sequence ID" value="NZ_JAFIRR010000082.1"/>
</dbReference>
<evidence type="ECO:0000256" key="1">
    <source>
        <dbReference type="ARBA" id="ARBA00022723"/>
    </source>
</evidence>
<reference evidence="6 7" key="1">
    <citation type="submission" date="2021-12" db="EMBL/GenBank/DDBJ databases">
        <title>Siccirubricoccus leaddurans sp. nov., a high concentration Zn2+ tolerance bacterium.</title>
        <authorList>
            <person name="Cao Y."/>
        </authorList>
    </citation>
    <scope>NUCLEOTIDE SEQUENCE [LARGE SCALE GENOMIC DNA]</scope>
    <source>
        <strain evidence="6 7">KC 17139</strain>
    </source>
</reference>
<dbReference type="InterPro" id="IPR011032">
    <property type="entry name" value="GroES-like_sf"/>
</dbReference>